<dbReference type="Proteomes" id="UP000276133">
    <property type="component" value="Unassembled WGS sequence"/>
</dbReference>
<sequence length="117" mass="13378">MSIKSIKFLLANNIGKNATESDIPISNKRKRGAPIKTKSAFEFQSSELVSNKEIDIESLEDDDEEDDVVETTSKRAIMEKTNEIKSSSIQITCEKCNTKMLKKKSFLLSKWLYKKNR</sequence>
<evidence type="ECO:0000313" key="2">
    <source>
        <dbReference type="Proteomes" id="UP000276133"/>
    </source>
</evidence>
<evidence type="ECO:0000313" key="1">
    <source>
        <dbReference type="EMBL" id="RMZ95994.1"/>
    </source>
</evidence>
<organism evidence="1 2">
    <name type="scientific">Brachionus plicatilis</name>
    <name type="common">Marine rotifer</name>
    <name type="synonym">Brachionus muelleri</name>
    <dbReference type="NCBI Taxonomy" id="10195"/>
    <lineage>
        <taxon>Eukaryota</taxon>
        <taxon>Metazoa</taxon>
        <taxon>Spiralia</taxon>
        <taxon>Gnathifera</taxon>
        <taxon>Rotifera</taxon>
        <taxon>Eurotatoria</taxon>
        <taxon>Monogononta</taxon>
        <taxon>Pseudotrocha</taxon>
        <taxon>Ploima</taxon>
        <taxon>Brachionidae</taxon>
        <taxon>Brachionus</taxon>
    </lineage>
</organism>
<comment type="caution">
    <text evidence="1">The sequence shown here is derived from an EMBL/GenBank/DDBJ whole genome shotgun (WGS) entry which is preliminary data.</text>
</comment>
<name>A0A3M7PB99_BRAPC</name>
<gene>
    <name evidence="1" type="ORF">BpHYR1_013743</name>
</gene>
<keyword evidence="2" id="KW-1185">Reference proteome</keyword>
<protein>
    <submittedName>
        <fullName evidence="1">Uncharacterized protein</fullName>
    </submittedName>
</protein>
<dbReference type="AlphaFoldDB" id="A0A3M7PB99"/>
<accession>A0A3M7PB99</accession>
<dbReference type="EMBL" id="REGN01012316">
    <property type="protein sequence ID" value="RMZ95994.1"/>
    <property type="molecule type" value="Genomic_DNA"/>
</dbReference>
<proteinExistence type="predicted"/>
<reference evidence="1 2" key="1">
    <citation type="journal article" date="2018" name="Sci. Rep.">
        <title>Genomic signatures of local adaptation to the degree of environmental predictability in rotifers.</title>
        <authorList>
            <person name="Franch-Gras L."/>
            <person name="Hahn C."/>
            <person name="Garcia-Roger E.M."/>
            <person name="Carmona M.J."/>
            <person name="Serra M."/>
            <person name="Gomez A."/>
        </authorList>
    </citation>
    <scope>NUCLEOTIDE SEQUENCE [LARGE SCALE GENOMIC DNA]</scope>
    <source>
        <strain evidence="1">HYR1</strain>
    </source>
</reference>